<dbReference type="CDD" id="cd19100">
    <property type="entry name" value="AKR_unchar"/>
    <property type="match status" value="1"/>
</dbReference>
<dbReference type="AlphaFoldDB" id="A0A3N0J268"/>
<evidence type="ECO:0000313" key="7">
    <source>
        <dbReference type="Proteomes" id="UP000253817"/>
    </source>
</evidence>
<dbReference type="InterPro" id="IPR017900">
    <property type="entry name" value="4Fe4S_Fe_S_CS"/>
</dbReference>
<evidence type="ECO:0000256" key="1">
    <source>
        <dbReference type="ARBA" id="ARBA00022723"/>
    </source>
</evidence>
<dbReference type="Pfam" id="PF00248">
    <property type="entry name" value="Aldo_ket_red"/>
    <property type="match status" value="1"/>
</dbReference>
<keyword evidence="7" id="KW-1185">Reference proteome</keyword>
<dbReference type="SUPFAM" id="SSF51430">
    <property type="entry name" value="NAD(P)-linked oxidoreductase"/>
    <property type="match status" value="1"/>
</dbReference>
<proteinExistence type="predicted"/>
<evidence type="ECO:0000256" key="3">
    <source>
        <dbReference type="ARBA" id="ARBA00023014"/>
    </source>
</evidence>
<sequence>MRDITLGSTGITVPQNAFGALPLQRLEEAEAVALLRAAYEGGMRYFDTARAYSNSEHRVGLAFEGRRDDVYLATKTMARTPDAFWADLETSLSELRTDCIDVHQFHCVDQAYAPGDGTGMYECMLEAKRQGKIRHIGVTAHKIEVAFDCVRSGLYEVLQFPLSYLSGERERELIDECRAANVGYVAMKGLAGGLITNSRTAMAYLMQFDNVLPIWGVQRMSELREWLAYMDETPRMDDELAAFIESERAELAGDFCRGCGYCMPCPQGIVINQCARISLMLRRAPSSAWLTPAWQEAMEAVERCIDCRACVAKCPYELDIPALLRKNRADYERVLAGEVSVA</sequence>
<evidence type="ECO:0000259" key="4">
    <source>
        <dbReference type="PROSITE" id="PS51379"/>
    </source>
</evidence>
<dbReference type="SUPFAM" id="SSF46548">
    <property type="entry name" value="alpha-helical ferredoxin"/>
    <property type="match status" value="1"/>
</dbReference>
<dbReference type="InterPro" id="IPR023210">
    <property type="entry name" value="NADP_OxRdtase_dom"/>
</dbReference>
<dbReference type="OrthoDB" id="3190637at2"/>
<evidence type="ECO:0000256" key="2">
    <source>
        <dbReference type="ARBA" id="ARBA00023004"/>
    </source>
</evidence>
<name>A0A3N0J268_9ACTN</name>
<reference evidence="5 7" key="1">
    <citation type="journal article" date="2018" name="Elife">
        <title>Discovery and characterization of a prevalent human gut bacterial enzyme sufficient for the inactivation of a family of plant toxins.</title>
        <authorList>
            <person name="Koppel N."/>
            <person name="Bisanz J.E."/>
            <person name="Pandelia M.E."/>
            <person name="Turnbaugh P.J."/>
            <person name="Balskus E.P."/>
        </authorList>
    </citation>
    <scope>NUCLEOTIDE SEQUENCE [LARGE SCALE GENOMIC DNA]</scope>
    <source>
        <strain evidence="5 7">DSM 16107</strain>
    </source>
</reference>
<evidence type="ECO:0000313" key="6">
    <source>
        <dbReference type="EMBL" id="RNM42692.1"/>
    </source>
</evidence>
<feature type="domain" description="4Fe-4S ferredoxin-type" evidence="4">
    <location>
        <begin position="294"/>
        <end position="326"/>
    </location>
</feature>
<protein>
    <submittedName>
        <fullName evidence="6">Aldo/keto reductase</fullName>
    </submittedName>
</protein>
<reference evidence="8" key="2">
    <citation type="submission" date="2018-05" db="EMBL/GenBank/DDBJ databases">
        <title>Genome Sequencing of selected type strains of the family Eggerthellaceae.</title>
        <authorList>
            <person name="Danylec N."/>
            <person name="Stoll D.A."/>
            <person name="Doetsch A."/>
            <person name="Huch M."/>
        </authorList>
    </citation>
    <scope>NUCLEOTIDE SEQUENCE [LARGE SCALE GENOMIC DNA]</scope>
    <source>
        <strain evidence="8">DSM 16107</strain>
    </source>
</reference>
<dbReference type="InterPro" id="IPR053135">
    <property type="entry name" value="AKR2_Oxidoreductase"/>
</dbReference>
<dbReference type="RefSeq" id="WP_114545432.1">
    <property type="nucleotide sequence ID" value="NZ_PPTT01000005.1"/>
</dbReference>
<keyword evidence="2" id="KW-0408">Iron</keyword>
<dbReference type="Proteomes" id="UP000270112">
    <property type="component" value="Unassembled WGS sequence"/>
</dbReference>
<dbReference type="Pfam" id="PF13534">
    <property type="entry name" value="Fer4_17"/>
    <property type="match status" value="1"/>
</dbReference>
<gene>
    <name evidence="5" type="ORF">C1876_04020</name>
    <name evidence="6" type="ORF">DMP09_03580</name>
</gene>
<organism evidence="6 8">
    <name type="scientific">Eggerthella sinensis</name>
    <dbReference type="NCBI Taxonomy" id="242230"/>
    <lineage>
        <taxon>Bacteria</taxon>
        <taxon>Bacillati</taxon>
        <taxon>Actinomycetota</taxon>
        <taxon>Coriobacteriia</taxon>
        <taxon>Eggerthellales</taxon>
        <taxon>Eggerthellaceae</taxon>
        <taxon>Eggerthella</taxon>
    </lineage>
</organism>
<dbReference type="GO" id="GO:0051536">
    <property type="term" value="F:iron-sulfur cluster binding"/>
    <property type="evidence" value="ECO:0007669"/>
    <property type="project" value="UniProtKB-KW"/>
</dbReference>
<dbReference type="InterPro" id="IPR036812">
    <property type="entry name" value="NAD(P)_OxRdtase_dom_sf"/>
</dbReference>
<comment type="caution">
    <text evidence="6">The sequence shown here is derived from an EMBL/GenBank/DDBJ whole genome shotgun (WGS) entry which is preliminary data.</text>
</comment>
<dbReference type="EMBL" id="QICC01000008">
    <property type="protein sequence ID" value="RNM42692.1"/>
    <property type="molecule type" value="Genomic_DNA"/>
</dbReference>
<dbReference type="PANTHER" id="PTHR43312">
    <property type="entry name" value="D-THREO-ALDOSE 1-DEHYDROGENASE"/>
    <property type="match status" value="1"/>
</dbReference>
<dbReference type="PROSITE" id="PS00198">
    <property type="entry name" value="4FE4S_FER_1"/>
    <property type="match status" value="1"/>
</dbReference>
<reference evidence="6" key="3">
    <citation type="journal article" date="2019" name="Microbiol. Resour. Announc.">
        <title>Draft Genome Sequences of Type Strains of Gordonibacter faecihominis, Paraeggerthella hongkongensis, Parvibacter caecicola,Slackia equolifaciens, Slackia faecicanis, and Slackia isoflavoniconvertens.</title>
        <authorList>
            <person name="Danylec N."/>
            <person name="Stoll D.A."/>
            <person name="Dotsch A."/>
            <person name="Huch M."/>
        </authorList>
    </citation>
    <scope>NUCLEOTIDE SEQUENCE</scope>
    <source>
        <strain evidence="6">DSM 16107</strain>
    </source>
</reference>
<evidence type="ECO:0000313" key="5">
    <source>
        <dbReference type="EMBL" id="RDB70404.1"/>
    </source>
</evidence>
<evidence type="ECO:0000313" key="8">
    <source>
        <dbReference type="Proteomes" id="UP000270112"/>
    </source>
</evidence>
<keyword evidence="3" id="KW-0411">Iron-sulfur</keyword>
<dbReference type="PANTHER" id="PTHR43312:SF1">
    <property type="entry name" value="NADP-DEPENDENT OXIDOREDUCTASE DOMAIN-CONTAINING PROTEIN"/>
    <property type="match status" value="1"/>
</dbReference>
<dbReference type="PROSITE" id="PS51379">
    <property type="entry name" value="4FE4S_FER_2"/>
    <property type="match status" value="1"/>
</dbReference>
<dbReference type="GO" id="GO:0046872">
    <property type="term" value="F:metal ion binding"/>
    <property type="evidence" value="ECO:0007669"/>
    <property type="project" value="UniProtKB-KW"/>
</dbReference>
<dbReference type="Gene3D" id="3.20.20.100">
    <property type="entry name" value="NADP-dependent oxidoreductase domain"/>
    <property type="match status" value="1"/>
</dbReference>
<dbReference type="Proteomes" id="UP000253817">
    <property type="component" value="Unassembled WGS sequence"/>
</dbReference>
<dbReference type="EMBL" id="PPTT01000005">
    <property type="protein sequence ID" value="RDB70404.1"/>
    <property type="molecule type" value="Genomic_DNA"/>
</dbReference>
<dbReference type="InterPro" id="IPR017896">
    <property type="entry name" value="4Fe4S_Fe-S-bd"/>
</dbReference>
<accession>A0A3N0J268</accession>
<keyword evidence="1" id="KW-0479">Metal-binding</keyword>